<dbReference type="GO" id="GO:0001217">
    <property type="term" value="F:DNA-binding transcription repressor activity"/>
    <property type="evidence" value="ECO:0007669"/>
    <property type="project" value="TreeGrafter"/>
</dbReference>
<feature type="domain" description="SpoVT-AbrB" evidence="2">
    <location>
        <begin position="31"/>
        <end position="75"/>
    </location>
</feature>
<dbReference type="GO" id="GO:0032993">
    <property type="term" value="C:protein-DNA complex"/>
    <property type="evidence" value="ECO:0007669"/>
    <property type="project" value="TreeGrafter"/>
</dbReference>
<dbReference type="Proteomes" id="UP000000268">
    <property type="component" value="Plasmid pREB7"/>
</dbReference>
<evidence type="ECO:0000256" key="1">
    <source>
        <dbReference type="PROSITE-ProRule" id="PRU01076"/>
    </source>
</evidence>
<evidence type="ECO:0000259" key="2">
    <source>
        <dbReference type="PROSITE" id="PS51740"/>
    </source>
</evidence>
<dbReference type="PANTHER" id="PTHR42182:SF1">
    <property type="entry name" value="SLL0359 PROTEIN"/>
    <property type="match status" value="1"/>
</dbReference>
<evidence type="ECO:0000313" key="3">
    <source>
        <dbReference type="EMBL" id="ABW33316.1"/>
    </source>
</evidence>
<protein>
    <recommendedName>
        <fullName evidence="2">SpoVT-AbrB domain-containing protein</fullName>
    </recommendedName>
</protein>
<dbReference type="EMBL" id="CP000844">
    <property type="protein sequence ID" value="ABW33316.1"/>
    <property type="molecule type" value="Genomic_DNA"/>
</dbReference>
<keyword evidence="3" id="KW-0614">Plasmid</keyword>
<dbReference type="AlphaFoldDB" id="A8ZQN0"/>
<dbReference type="eggNOG" id="COG2002">
    <property type="taxonomic scope" value="Bacteria"/>
</dbReference>
<dbReference type="Pfam" id="PF14250">
    <property type="entry name" value="AbrB-like"/>
    <property type="match status" value="1"/>
</dbReference>
<keyword evidence="4" id="KW-1185">Reference proteome</keyword>
<sequence length="75" mass="8211">MAFLNAVLAAKGMDLDAKGESNEQLRGHNPSYRISVQTDGKLLLGSAYTKKMNLQPGDEFEISLGRKHIHLSKVA</sequence>
<geneLocation type="plasmid" evidence="3 4">
    <name>pREB7</name>
</geneLocation>
<organism evidence="3 4">
    <name type="scientific">Acaryochloris marina (strain MBIC 11017)</name>
    <dbReference type="NCBI Taxonomy" id="329726"/>
    <lineage>
        <taxon>Bacteria</taxon>
        <taxon>Bacillati</taxon>
        <taxon>Cyanobacteriota</taxon>
        <taxon>Cyanophyceae</taxon>
        <taxon>Acaryochloridales</taxon>
        <taxon>Acaryochloridaceae</taxon>
        <taxon>Acaryochloris</taxon>
    </lineage>
</organism>
<gene>
    <name evidence="3" type="ordered locus">AM1_G0136</name>
</gene>
<accession>A8ZQN0</accession>
<dbReference type="PROSITE" id="PS51740">
    <property type="entry name" value="SPOVT_ABRB"/>
    <property type="match status" value="1"/>
</dbReference>
<name>A8ZQN0_ACAM1</name>
<proteinExistence type="predicted"/>
<dbReference type="InterPro" id="IPR007159">
    <property type="entry name" value="SpoVT-AbrB_dom"/>
</dbReference>
<keyword evidence="1" id="KW-0238">DNA-binding</keyword>
<evidence type="ECO:0000313" key="4">
    <source>
        <dbReference type="Proteomes" id="UP000000268"/>
    </source>
</evidence>
<dbReference type="HOGENOM" id="CLU_2496781_0_0_3"/>
<dbReference type="PANTHER" id="PTHR42182">
    <property type="entry name" value="SLL0359 PROTEIN"/>
    <property type="match status" value="1"/>
</dbReference>
<reference evidence="3 4" key="1">
    <citation type="journal article" date="2008" name="Proc. Natl. Acad. Sci. U.S.A.">
        <title>Niche adaptation and genome expansion in the chlorophyll d-producing cyanobacterium Acaryochloris marina.</title>
        <authorList>
            <person name="Swingley W.D."/>
            <person name="Chen M."/>
            <person name="Cheung P.C."/>
            <person name="Conrad A.L."/>
            <person name="Dejesa L.C."/>
            <person name="Hao J."/>
            <person name="Honchak B.M."/>
            <person name="Karbach L.E."/>
            <person name="Kurdoglu A."/>
            <person name="Lahiri S."/>
            <person name="Mastrian S.D."/>
            <person name="Miyashita H."/>
            <person name="Page L."/>
            <person name="Ramakrishna P."/>
            <person name="Satoh S."/>
            <person name="Sattley W.M."/>
            <person name="Shimada Y."/>
            <person name="Taylor H.L."/>
            <person name="Tomo T."/>
            <person name="Tsuchiya T."/>
            <person name="Wang Z.T."/>
            <person name="Raymond J."/>
            <person name="Mimuro M."/>
            <person name="Blankenship R.E."/>
            <person name="Touchman J.W."/>
        </authorList>
    </citation>
    <scope>NUCLEOTIDE SEQUENCE [LARGE SCALE GENOMIC DNA]</scope>
    <source>
        <strain evidence="4">MBIC 11017</strain>
        <plasmid evidence="4">Plasmid pREB7</plasmid>
    </source>
</reference>
<dbReference type="InterPro" id="IPR027360">
    <property type="entry name" value="AbrB-like"/>
</dbReference>
<dbReference type="GO" id="GO:0000976">
    <property type="term" value="F:transcription cis-regulatory region binding"/>
    <property type="evidence" value="ECO:0007669"/>
    <property type="project" value="TreeGrafter"/>
</dbReference>
<dbReference type="KEGG" id="amr:AM1_G0136"/>